<keyword evidence="1" id="KW-0472">Membrane</keyword>
<evidence type="ECO:0000313" key="3">
    <source>
        <dbReference type="Proteomes" id="UP000051530"/>
    </source>
</evidence>
<organism evidence="2 3">
    <name type="scientific">Pseudoloma neurophilia</name>
    <dbReference type="NCBI Taxonomy" id="146866"/>
    <lineage>
        <taxon>Eukaryota</taxon>
        <taxon>Fungi</taxon>
        <taxon>Fungi incertae sedis</taxon>
        <taxon>Microsporidia</taxon>
        <taxon>Pseudoloma</taxon>
    </lineage>
</organism>
<keyword evidence="3" id="KW-1185">Reference proteome</keyword>
<accession>A0A0R0LYS1</accession>
<dbReference type="Proteomes" id="UP000051530">
    <property type="component" value="Unassembled WGS sequence"/>
</dbReference>
<dbReference type="VEuPathDB" id="MicrosporidiaDB:M153_2470003166"/>
<gene>
    <name evidence="2" type="ORF">M153_2470003166</name>
</gene>
<name>A0A0R0LYS1_9MICR</name>
<proteinExistence type="predicted"/>
<feature type="transmembrane region" description="Helical" evidence="1">
    <location>
        <begin position="12"/>
        <end position="30"/>
    </location>
</feature>
<protein>
    <submittedName>
        <fullName evidence="2">Uncharacterized protein</fullName>
    </submittedName>
</protein>
<keyword evidence="1" id="KW-1133">Transmembrane helix</keyword>
<evidence type="ECO:0000313" key="2">
    <source>
        <dbReference type="EMBL" id="KRH94470.1"/>
    </source>
</evidence>
<reference evidence="2 3" key="1">
    <citation type="submission" date="2015-07" db="EMBL/GenBank/DDBJ databases">
        <title>The genome of Pseudoloma neurophilia, a relevant intracellular parasite of the zebrafish.</title>
        <authorList>
            <person name="Ndikumana S."/>
            <person name="Pelin A."/>
            <person name="Sanders J."/>
            <person name="Corradi N."/>
        </authorList>
    </citation>
    <scope>NUCLEOTIDE SEQUENCE [LARGE SCALE GENOMIC DNA]</scope>
    <source>
        <strain evidence="2 3">MK1</strain>
    </source>
</reference>
<keyword evidence="1" id="KW-0812">Transmembrane</keyword>
<evidence type="ECO:0000256" key="1">
    <source>
        <dbReference type="SAM" id="Phobius"/>
    </source>
</evidence>
<dbReference type="AlphaFoldDB" id="A0A0R0LYS1"/>
<sequence length="48" mass="5797">MSESLITIKSKKSFIFEINLILLIFFLWQINPINIFLNKDNFHNPMNR</sequence>
<comment type="caution">
    <text evidence="2">The sequence shown here is derived from an EMBL/GenBank/DDBJ whole genome shotgun (WGS) entry which is preliminary data.</text>
</comment>
<dbReference type="EMBL" id="LGUB01000070">
    <property type="protein sequence ID" value="KRH94470.1"/>
    <property type="molecule type" value="Genomic_DNA"/>
</dbReference>